<dbReference type="Proteomes" id="UP000219440">
    <property type="component" value="Unassembled WGS sequence"/>
</dbReference>
<reference evidence="2 3" key="1">
    <citation type="submission" date="2017-09" db="EMBL/GenBank/DDBJ databases">
        <authorList>
            <person name="Ehlers B."/>
            <person name="Leendertz F.H."/>
        </authorList>
    </citation>
    <scope>NUCLEOTIDE SEQUENCE [LARGE SCALE GENOMIC DNA]</scope>
    <source>
        <strain evidence="2 3">CGMCC 1.05381</strain>
    </source>
</reference>
<protein>
    <recommendedName>
        <fullName evidence="4">Transglycosylase SLT domain-containing protein</fullName>
    </recommendedName>
</protein>
<dbReference type="PANTHER" id="PTHR30163">
    <property type="entry name" value="MEMBRANE-BOUND LYTIC MUREIN TRANSGLYCOSYLASE B"/>
    <property type="match status" value="1"/>
</dbReference>
<dbReference type="GO" id="GO:0009253">
    <property type="term" value="P:peptidoglycan catabolic process"/>
    <property type="evidence" value="ECO:0007669"/>
    <property type="project" value="TreeGrafter"/>
</dbReference>
<dbReference type="EMBL" id="OCST01000005">
    <property type="protein sequence ID" value="SOE73090.1"/>
    <property type="molecule type" value="Genomic_DNA"/>
</dbReference>
<organism evidence="2 3">
    <name type="scientific">Salinibacterium xinjiangense</name>
    <dbReference type="NCBI Taxonomy" id="386302"/>
    <lineage>
        <taxon>Bacteria</taxon>
        <taxon>Bacillati</taxon>
        <taxon>Actinomycetota</taxon>
        <taxon>Actinomycetes</taxon>
        <taxon>Micrococcales</taxon>
        <taxon>Microbacteriaceae</taxon>
        <taxon>Salinibacterium</taxon>
    </lineage>
</organism>
<dbReference type="InterPro" id="IPR043426">
    <property type="entry name" value="MltB-like"/>
</dbReference>
<evidence type="ECO:0008006" key="4">
    <source>
        <dbReference type="Google" id="ProtNLM"/>
    </source>
</evidence>
<gene>
    <name evidence="2" type="ORF">SAMN06296378_2722</name>
</gene>
<feature type="compositionally biased region" description="Low complexity" evidence="1">
    <location>
        <begin position="25"/>
        <end position="38"/>
    </location>
</feature>
<evidence type="ECO:0000256" key="1">
    <source>
        <dbReference type="SAM" id="MobiDB-lite"/>
    </source>
</evidence>
<dbReference type="Gene3D" id="1.10.530.10">
    <property type="match status" value="1"/>
</dbReference>
<accession>A0A2C9A1Z3</accession>
<dbReference type="SUPFAM" id="SSF53955">
    <property type="entry name" value="Lysozyme-like"/>
    <property type="match status" value="1"/>
</dbReference>
<name>A0A2C9A1Z3_9MICO</name>
<feature type="region of interest" description="Disordered" evidence="1">
    <location>
        <begin position="23"/>
        <end position="44"/>
    </location>
</feature>
<dbReference type="InterPro" id="IPR023346">
    <property type="entry name" value="Lysozyme-like_dom_sf"/>
</dbReference>
<dbReference type="GO" id="GO:0008933">
    <property type="term" value="F:peptidoglycan lytic transglycosylase activity"/>
    <property type="evidence" value="ECO:0007669"/>
    <property type="project" value="TreeGrafter"/>
</dbReference>
<sequence length="245" mass="25266">MLGALIVVFALIAVTAVSLPPTPLAGRSAGPDSSAGSSPEFATQAAAPVLARQPTGPGYVDMIDSTWASETARRTGIPRLPLLAYAGAVVRSREVYPDCGIGWNTLAGIGLVESDHGRHDGSVVGDDFRVRPEIFGVVLDGGETENIADSDGGAIDGITDFDRAVGPMQLIPQTWKSWPSDGNGDGIPDPQNIADSAIAAANHMCRAAGEMETPDGWRTGVAAYNSATTYGQAVATVAQRYADAG</sequence>
<dbReference type="PANTHER" id="PTHR30163:SF8">
    <property type="entry name" value="LYTIC MUREIN TRANSGLYCOSYLASE"/>
    <property type="match status" value="1"/>
</dbReference>
<proteinExistence type="predicted"/>
<keyword evidence="3" id="KW-1185">Reference proteome</keyword>
<evidence type="ECO:0000313" key="2">
    <source>
        <dbReference type="EMBL" id="SOE73090.1"/>
    </source>
</evidence>
<evidence type="ECO:0000313" key="3">
    <source>
        <dbReference type="Proteomes" id="UP000219440"/>
    </source>
</evidence>
<dbReference type="AlphaFoldDB" id="A0A2C9A1Z3"/>